<dbReference type="STRING" id="1294273.roselon_02592"/>
<gene>
    <name evidence="2" type="ORF">roselon_02592</name>
</gene>
<dbReference type="PANTHER" id="PTHR11895">
    <property type="entry name" value="TRANSAMIDASE"/>
    <property type="match status" value="1"/>
</dbReference>
<dbReference type="OrthoDB" id="9777859at2"/>
<evidence type="ECO:0000313" key="2">
    <source>
        <dbReference type="EMBL" id="AHM04910.1"/>
    </source>
</evidence>
<dbReference type="InterPro" id="IPR036928">
    <property type="entry name" value="AS_sf"/>
</dbReference>
<dbReference type="NCBIfam" id="NF005686">
    <property type="entry name" value="PRK07486.1"/>
    <property type="match status" value="1"/>
</dbReference>
<sequence length="461" mass="48881">MRDLMGLGALDLAQAIARRDLSPVDLMRATLARIDAVNGDVNAIVSLRDRETLMGEARLAEAMAPEGWLHGIPVAIKDLVGVKGLRSTWGSPILAGNVPVEDDAIVRRMRAAGAIIIGKTNVPQFGLGSHSTNPVFGPTRNPMDLSKTAGGSSGGAAAALATGMLAIADGSDMMGSLRNPAAWCDVWGMRPTVGLVTGDVRDAVLLHRLSTLGPMARDLADLSAFLGTLSGGAFDASADASTKPRIGWLGDWGGAYPMEAGILGSAEAAVARMPDLGWTVEAVAPPVPADLLWQSWTDLRSFAVAMDLAIHYRDEDTRARLNPQAQWEVARGLAMTGDRVEAAAALRRDWLAALDQLFAQYDAVVLPSTQVWPFPVDWDWPREIAGQGLDTYHRWMEVVVPASLAGLPVVNLPAGIAGNGLSHGLQLIGPAGSDARLLTLAAAWEEMMGPRPIHRQDALRM</sequence>
<evidence type="ECO:0000259" key="1">
    <source>
        <dbReference type="Pfam" id="PF01425"/>
    </source>
</evidence>
<keyword evidence="3" id="KW-1185">Reference proteome</keyword>
<organism evidence="2 3">
    <name type="scientific">Roseicyclus elongatus DSM 19469</name>
    <dbReference type="NCBI Taxonomy" id="1294273"/>
    <lineage>
        <taxon>Bacteria</taxon>
        <taxon>Pseudomonadati</taxon>
        <taxon>Pseudomonadota</taxon>
        <taxon>Alphaproteobacteria</taxon>
        <taxon>Rhodobacterales</taxon>
        <taxon>Roseobacteraceae</taxon>
        <taxon>Roseicyclus</taxon>
    </lineage>
</organism>
<dbReference type="InterPro" id="IPR000120">
    <property type="entry name" value="Amidase"/>
</dbReference>
<dbReference type="SUPFAM" id="SSF75304">
    <property type="entry name" value="Amidase signature (AS) enzymes"/>
    <property type="match status" value="1"/>
</dbReference>
<dbReference type="GO" id="GO:0004040">
    <property type="term" value="F:amidase activity"/>
    <property type="evidence" value="ECO:0007669"/>
    <property type="project" value="UniProtKB-EC"/>
</dbReference>
<dbReference type="RefSeq" id="WP_025312640.1">
    <property type="nucleotide sequence ID" value="NZ_CP004372.1"/>
</dbReference>
<dbReference type="AlphaFoldDB" id="W8SQY1"/>
<dbReference type="Pfam" id="PF01425">
    <property type="entry name" value="Amidase"/>
    <property type="match status" value="1"/>
</dbReference>
<dbReference type="InterPro" id="IPR023631">
    <property type="entry name" value="Amidase_dom"/>
</dbReference>
<reference evidence="2 3" key="1">
    <citation type="submission" date="2013-03" db="EMBL/GenBank/DDBJ databases">
        <authorList>
            <person name="Fiebig A."/>
            <person name="Goeker M."/>
            <person name="Klenk H.-P.P."/>
        </authorList>
    </citation>
    <scope>NUCLEOTIDE SEQUENCE [LARGE SCALE GENOMIC DNA]</scope>
    <source>
        <strain evidence="3">DSM 19469</strain>
    </source>
</reference>
<dbReference type="PANTHER" id="PTHR11895:SF76">
    <property type="entry name" value="INDOLEACETAMIDE HYDROLASE"/>
    <property type="match status" value="1"/>
</dbReference>
<dbReference type="PATRIC" id="fig|1294273.3.peg.2562"/>
<dbReference type="HOGENOM" id="CLU_009600_0_4_5"/>
<dbReference type="KEGG" id="red:roselon_02592"/>
<dbReference type="EMBL" id="CP004372">
    <property type="protein sequence ID" value="AHM04910.1"/>
    <property type="molecule type" value="Genomic_DNA"/>
</dbReference>
<protein>
    <submittedName>
        <fullName evidence="2">Amidase</fullName>
        <ecNumber evidence="2">3.5.1.4</ecNumber>
    </submittedName>
</protein>
<feature type="domain" description="Amidase" evidence="1">
    <location>
        <begin position="25"/>
        <end position="438"/>
    </location>
</feature>
<evidence type="ECO:0000313" key="3">
    <source>
        <dbReference type="Proteomes" id="UP000019593"/>
    </source>
</evidence>
<dbReference type="EC" id="3.5.1.4" evidence="2"/>
<dbReference type="Gene3D" id="3.90.1300.10">
    <property type="entry name" value="Amidase signature (AS) domain"/>
    <property type="match status" value="1"/>
</dbReference>
<accession>W8SQY1</accession>
<dbReference type="eggNOG" id="COG0154">
    <property type="taxonomic scope" value="Bacteria"/>
</dbReference>
<dbReference type="Proteomes" id="UP000019593">
    <property type="component" value="Chromosome"/>
</dbReference>
<keyword evidence="2" id="KW-0378">Hydrolase</keyword>
<proteinExistence type="predicted"/>
<name>W8SQY1_9RHOB</name>